<dbReference type="SUPFAM" id="SSF52833">
    <property type="entry name" value="Thioredoxin-like"/>
    <property type="match status" value="1"/>
</dbReference>
<feature type="domain" description="Thioredoxin" evidence="6">
    <location>
        <begin position="35"/>
        <end position="177"/>
    </location>
</feature>
<keyword evidence="3" id="KW-0201">Cytochrome c-type biogenesis</keyword>
<comment type="caution">
    <text evidence="7">The sequence shown here is derived from an EMBL/GenBank/DDBJ whole genome shotgun (WGS) entry which is preliminary data.</text>
</comment>
<sequence>MLKRLKLFLPLLVLAFLGIFLFRGLWLDPKKLPSALIGKPVATMNLPVLPFDPSIVSVDQIRDFRTNKDFLGKPWLLNVFASWCQSCLEEHPRLLKLAKEKKVFLVGLAYKDDLEATRQWLAEHGNPYSLILVDQSGRFGIDMGVYGVPETFVINDKNIIVRKQVGPIPANFDPDQP</sequence>
<evidence type="ECO:0000256" key="3">
    <source>
        <dbReference type="ARBA" id="ARBA00022748"/>
    </source>
</evidence>
<keyword evidence="5" id="KW-0676">Redox-active center</keyword>
<evidence type="ECO:0000256" key="4">
    <source>
        <dbReference type="ARBA" id="ARBA00023157"/>
    </source>
</evidence>
<keyword evidence="4" id="KW-1015">Disulfide bond</keyword>
<protein>
    <submittedName>
        <fullName evidence="7">Thiol:disulfide interchange protein DsbE</fullName>
    </submittedName>
</protein>
<accession>A0ABQ5YQA3</accession>
<evidence type="ECO:0000256" key="1">
    <source>
        <dbReference type="ARBA" id="ARBA00004196"/>
    </source>
</evidence>
<proteinExistence type="inferred from homology"/>
<dbReference type="NCBIfam" id="TIGR00385">
    <property type="entry name" value="dsbE"/>
    <property type="match status" value="1"/>
</dbReference>
<evidence type="ECO:0000313" key="7">
    <source>
        <dbReference type="EMBL" id="GLR26793.1"/>
    </source>
</evidence>
<comment type="subcellular location">
    <subcellularLocation>
        <location evidence="1">Cell envelope</location>
    </subcellularLocation>
</comment>
<gene>
    <name evidence="7" type="primary">dsbE</name>
    <name evidence="7" type="ORF">GCM10007875_18830</name>
</gene>
<keyword evidence="8" id="KW-1185">Reference proteome</keyword>
<evidence type="ECO:0000259" key="6">
    <source>
        <dbReference type="PROSITE" id="PS51352"/>
    </source>
</evidence>
<dbReference type="InterPro" id="IPR050553">
    <property type="entry name" value="Thioredoxin_ResA/DsbE_sf"/>
</dbReference>
<name>A0ABQ5YQA3_9BURK</name>
<organism evidence="7 8">
    <name type="scientific">Limnobacter litoralis</name>
    <dbReference type="NCBI Taxonomy" id="481366"/>
    <lineage>
        <taxon>Bacteria</taxon>
        <taxon>Pseudomonadati</taxon>
        <taxon>Pseudomonadota</taxon>
        <taxon>Betaproteobacteria</taxon>
        <taxon>Burkholderiales</taxon>
        <taxon>Burkholderiaceae</taxon>
        <taxon>Limnobacter</taxon>
    </lineage>
</organism>
<dbReference type="EMBL" id="BSOJ01000018">
    <property type="protein sequence ID" value="GLR26793.1"/>
    <property type="molecule type" value="Genomic_DNA"/>
</dbReference>
<dbReference type="Pfam" id="PF08534">
    <property type="entry name" value="Redoxin"/>
    <property type="match status" value="1"/>
</dbReference>
<evidence type="ECO:0000313" key="8">
    <source>
        <dbReference type="Proteomes" id="UP001156664"/>
    </source>
</evidence>
<dbReference type="Gene3D" id="3.40.30.10">
    <property type="entry name" value="Glutaredoxin"/>
    <property type="match status" value="1"/>
</dbReference>
<dbReference type="PROSITE" id="PS51352">
    <property type="entry name" value="THIOREDOXIN_2"/>
    <property type="match status" value="1"/>
</dbReference>
<comment type="similarity">
    <text evidence="2">Belongs to the thioredoxin family. DsbE subfamily.</text>
</comment>
<dbReference type="InterPro" id="IPR036249">
    <property type="entry name" value="Thioredoxin-like_sf"/>
</dbReference>
<dbReference type="InterPro" id="IPR013740">
    <property type="entry name" value="Redoxin"/>
</dbReference>
<dbReference type="RefSeq" id="WP_284281460.1">
    <property type="nucleotide sequence ID" value="NZ_BSOJ01000018.1"/>
</dbReference>
<reference evidence="8" key="1">
    <citation type="journal article" date="2019" name="Int. J. Syst. Evol. Microbiol.">
        <title>The Global Catalogue of Microorganisms (GCM) 10K type strain sequencing project: providing services to taxonomists for standard genome sequencing and annotation.</title>
        <authorList>
            <consortium name="The Broad Institute Genomics Platform"/>
            <consortium name="The Broad Institute Genome Sequencing Center for Infectious Disease"/>
            <person name="Wu L."/>
            <person name="Ma J."/>
        </authorList>
    </citation>
    <scope>NUCLEOTIDE SEQUENCE [LARGE SCALE GENOMIC DNA]</scope>
    <source>
        <strain evidence="8">NBRC 105857</strain>
    </source>
</reference>
<dbReference type="PANTHER" id="PTHR42852">
    <property type="entry name" value="THIOL:DISULFIDE INTERCHANGE PROTEIN DSBE"/>
    <property type="match status" value="1"/>
</dbReference>
<dbReference type="InterPro" id="IPR013766">
    <property type="entry name" value="Thioredoxin_domain"/>
</dbReference>
<dbReference type="InterPro" id="IPR004799">
    <property type="entry name" value="Periplasmic_diS_OxRdtase_DsbE"/>
</dbReference>
<evidence type="ECO:0000256" key="5">
    <source>
        <dbReference type="ARBA" id="ARBA00023284"/>
    </source>
</evidence>
<evidence type="ECO:0000256" key="2">
    <source>
        <dbReference type="ARBA" id="ARBA00007758"/>
    </source>
</evidence>
<dbReference type="PANTHER" id="PTHR42852:SF6">
    <property type="entry name" value="THIOL:DISULFIDE INTERCHANGE PROTEIN DSBE"/>
    <property type="match status" value="1"/>
</dbReference>
<dbReference type="Proteomes" id="UP001156664">
    <property type="component" value="Unassembled WGS sequence"/>
</dbReference>